<dbReference type="OrthoDB" id="5325022at2759"/>
<dbReference type="GeneID" id="54581149"/>
<keyword evidence="4" id="KW-1185">Reference proteome</keyword>
<sequence>MAGSELPPHVVPVPRWTLAIHAVQMLFAIIILGLDAYGIRWVAYNALIYSLVTTICTLGVCGYLIASQLFLHNLYNMIIALALHVWMVIFWIVDLGLVANLARIWGSASFSYYSYGYCYGYYCTYVKRDLENLGKREETTTYNAYYGALAAGAVFAAVEFCLWVFSAVILLIYLNKHRGEQSTQPNQPPPQYAPNNAQQAVPMEKYNMNVSTQPQQQYTQPGSQGQGQFVQPPQPAYNQQQYTGPTGPYGQDPISRQDTVSPVSQVGYAAPNPNASELGTPQQTYNPNVSELASPQHTGGYNYNVSELADRK</sequence>
<evidence type="ECO:0000313" key="3">
    <source>
        <dbReference type="EMBL" id="KAF2254456.1"/>
    </source>
</evidence>
<feature type="transmembrane region" description="Helical" evidence="2">
    <location>
        <begin position="46"/>
        <end position="66"/>
    </location>
</feature>
<accession>A0A6A6IVQ6</accession>
<name>A0A6A6IVQ6_9PLEO</name>
<dbReference type="AlphaFoldDB" id="A0A6A6IVQ6"/>
<gene>
    <name evidence="3" type="ORF">BU26DRAFT_514366</name>
</gene>
<feature type="transmembrane region" description="Helical" evidence="2">
    <location>
        <begin position="142"/>
        <end position="174"/>
    </location>
</feature>
<dbReference type="PANTHER" id="PTHR37451:SF4">
    <property type="entry name" value="MARVEL DOMAIN-CONTAINING PROTEIN"/>
    <property type="match status" value="1"/>
</dbReference>
<protein>
    <recommendedName>
        <fullName evidence="5">MARVEL domain-containing protein</fullName>
    </recommendedName>
</protein>
<keyword evidence="2" id="KW-1133">Transmembrane helix</keyword>
<reference evidence="3" key="1">
    <citation type="journal article" date="2020" name="Stud. Mycol.">
        <title>101 Dothideomycetes genomes: a test case for predicting lifestyles and emergence of pathogens.</title>
        <authorList>
            <person name="Haridas S."/>
            <person name="Albert R."/>
            <person name="Binder M."/>
            <person name="Bloem J."/>
            <person name="Labutti K."/>
            <person name="Salamov A."/>
            <person name="Andreopoulos B."/>
            <person name="Baker S."/>
            <person name="Barry K."/>
            <person name="Bills G."/>
            <person name="Bluhm B."/>
            <person name="Cannon C."/>
            <person name="Castanera R."/>
            <person name="Culley D."/>
            <person name="Daum C."/>
            <person name="Ezra D."/>
            <person name="Gonzalez J."/>
            <person name="Henrissat B."/>
            <person name="Kuo A."/>
            <person name="Liang C."/>
            <person name="Lipzen A."/>
            <person name="Lutzoni F."/>
            <person name="Magnuson J."/>
            <person name="Mondo S."/>
            <person name="Nolan M."/>
            <person name="Ohm R."/>
            <person name="Pangilinan J."/>
            <person name="Park H.-J."/>
            <person name="Ramirez L."/>
            <person name="Alfaro M."/>
            <person name="Sun H."/>
            <person name="Tritt A."/>
            <person name="Yoshinaga Y."/>
            <person name="Zwiers L.-H."/>
            <person name="Turgeon B."/>
            <person name="Goodwin S."/>
            <person name="Spatafora J."/>
            <person name="Crous P."/>
            <person name="Grigoriev I."/>
        </authorList>
    </citation>
    <scope>NUCLEOTIDE SEQUENCE</scope>
    <source>
        <strain evidence="3">CBS 122368</strain>
    </source>
</reference>
<evidence type="ECO:0000313" key="4">
    <source>
        <dbReference type="Proteomes" id="UP000800094"/>
    </source>
</evidence>
<feature type="region of interest" description="Disordered" evidence="1">
    <location>
        <begin position="212"/>
        <end position="312"/>
    </location>
</feature>
<proteinExistence type="predicted"/>
<keyword evidence="2" id="KW-0472">Membrane</keyword>
<feature type="transmembrane region" description="Helical" evidence="2">
    <location>
        <begin position="78"/>
        <end position="97"/>
    </location>
</feature>
<feature type="transmembrane region" description="Helical" evidence="2">
    <location>
        <begin position="16"/>
        <end position="34"/>
    </location>
</feature>
<feature type="compositionally biased region" description="Polar residues" evidence="1">
    <location>
        <begin position="254"/>
        <end position="264"/>
    </location>
</feature>
<feature type="transmembrane region" description="Helical" evidence="2">
    <location>
        <begin position="104"/>
        <end position="122"/>
    </location>
</feature>
<feature type="compositionally biased region" description="Polar residues" evidence="1">
    <location>
        <begin position="273"/>
        <end position="305"/>
    </location>
</feature>
<dbReference type="RefSeq" id="XP_033689460.1">
    <property type="nucleotide sequence ID" value="XM_033827819.1"/>
</dbReference>
<evidence type="ECO:0008006" key="5">
    <source>
        <dbReference type="Google" id="ProtNLM"/>
    </source>
</evidence>
<evidence type="ECO:0000256" key="2">
    <source>
        <dbReference type="SAM" id="Phobius"/>
    </source>
</evidence>
<organism evidence="3 4">
    <name type="scientific">Trematosphaeria pertusa</name>
    <dbReference type="NCBI Taxonomy" id="390896"/>
    <lineage>
        <taxon>Eukaryota</taxon>
        <taxon>Fungi</taxon>
        <taxon>Dikarya</taxon>
        <taxon>Ascomycota</taxon>
        <taxon>Pezizomycotina</taxon>
        <taxon>Dothideomycetes</taxon>
        <taxon>Pleosporomycetidae</taxon>
        <taxon>Pleosporales</taxon>
        <taxon>Massarineae</taxon>
        <taxon>Trematosphaeriaceae</taxon>
        <taxon>Trematosphaeria</taxon>
    </lineage>
</organism>
<feature type="compositionally biased region" description="Low complexity" evidence="1">
    <location>
        <begin position="212"/>
        <end position="242"/>
    </location>
</feature>
<dbReference type="EMBL" id="ML987190">
    <property type="protein sequence ID" value="KAF2254456.1"/>
    <property type="molecule type" value="Genomic_DNA"/>
</dbReference>
<keyword evidence="2" id="KW-0812">Transmembrane</keyword>
<dbReference type="Proteomes" id="UP000800094">
    <property type="component" value="Unassembled WGS sequence"/>
</dbReference>
<evidence type="ECO:0000256" key="1">
    <source>
        <dbReference type="SAM" id="MobiDB-lite"/>
    </source>
</evidence>
<dbReference type="PANTHER" id="PTHR37451">
    <property type="entry name" value="MARVEL DOMAIN"/>
    <property type="match status" value="1"/>
</dbReference>